<gene>
    <name evidence="2" type="ORF">MUK42_15053</name>
</gene>
<dbReference type="EMBL" id="CP097510">
    <property type="protein sequence ID" value="URE31056.1"/>
    <property type="molecule type" value="Genomic_DNA"/>
</dbReference>
<evidence type="ECO:0000313" key="2">
    <source>
        <dbReference type="EMBL" id="URE31056.1"/>
    </source>
</evidence>
<accession>A0A9E7KVK8</accession>
<reference evidence="2" key="1">
    <citation type="submission" date="2022-05" db="EMBL/GenBank/DDBJ databases">
        <title>The Musa troglodytarum L. genome provides insights into the mechanism of non-climacteric behaviour and enrichment of carotenoids.</title>
        <authorList>
            <person name="Wang J."/>
        </authorList>
    </citation>
    <scope>NUCLEOTIDE SEQUENCE</scope>
    <source>
        <tissue evidence="2">Leaf</tissue>
    </source>
</reference>
<evidence type="ECO:0000313" key="3">
    <source>
        <dbReference type="Proteomes" id="UP001055439"/>
    </source>
</evidence>
<dbReference type="Proteomes" id="UP001055439">
    <property type="component" value="Chromosome 8"/>
</dbReference>
<protein>
    <submittedName>
        <fullName evidence="2">Uncharacterized protein</fullName>
    </submittedName>
</protein>
<name>A0A9E7KVK8_9LILI</name>
<feature type="compositionally biased region" description="Basic and acidic residues" evidence="1">
    <location>
        <begin position="1"/>
        <end position="16"/>
    </location>
</feature>
<sequence>MQEPEGTRWADQRKEASSPSRQMIRFTRPDADFLPEHKPRRPQHISSMTVYAGSELICIGTMVCNSE</sequence>
<feature type="region of interest" description="Disordered" evidence="1">
    <location>
        <begin position="1"/>
        <end position="22"/>
    </location>
</feature>
<proteinExistence type="predicted"/>
<dbReference type="AlphaFoldDB" id="A0A9E7KVK8"/>
<evidence type="ECO:0000256" key="1">
    <source>
        <dbReference type="SAM" id="MobiDB-lite"/>
    </source>
</evidence>
<organism evidence="2 3">
    <name type="scientific">Musa troglodytarum</name>
    <name type="common">fe'i banana</name>
    <dbReference type="NCBI Taxonomy" id="320322"/>
    <lineage>
        <taxon>Eukaryota</taxon>
        <taxon>Viridiplantae</taxon>
        <taxon>Streptophyta</taxon>
        <taxon>Embryophyta</taxon>
        <taxon>Tracheophyta</taxon>
        <taxon>Spermatophyta</taxon>
        <taxon>Magnoliopsida</taxon>
        <taxon>Liliopsida</taxon>
        <taxon>Zingiberales</taxon>
        <taxon>Musaceae</taxon>
        <taxon>Musa</taxon>
    </lineage>
</organism>
<keyword evidence="3" id="KW-1185">Reference proteome</keyword>